<dbReference type="GeneID" id="54470399"/>
<dbReference type="AlphaFoldDB" id="A0A6A6PWS1"/>
<dbReference type="Pfam" id="PF00800">
    <property type="entry name" value="PDT"/>
    <property type="match status" value="2"/>
</dbReference>
<dbReference type="FunFam" id="3.40.190.10:FF:000034">
    <property type="entry name" value="Chorismate mutase/prephenate dehydratase"/>
    <property type="match status" value="1"/>
</dbReference>
<dbReference type="EMBL" id="MU001634">
    <property type="protein sequence ID" value="KAF2484482.1"/>
    <property type="molecule type" value="Genomic_DNA"/>
</dbReference>
<protein>
    <recommendedName>
        <fullName evidence="2">prephenate dehydratase</fullName>
        <ecNumber evidence="2">4.2.1.51</ecNumber>
    </recommendedName>
</protein>
<dbReference type="PIRSF" id="PIRSF001500">
    <property type="entry name" value="Chor_mut_pdt_Ppr"/>
    <property type="match status" value="1"/>
</dbReference>
<comment type="catalytic activity">
    <reaction evidence="7">
        <text>prephenate + H(+) = 3-phenylpyruvate + CO2 + H2O</text>
        <dbReference type="Rhea" id="RHEA:21648"/>
        <dbReference type="ChEBI" id="CHEBI:15377"/>
        <dbReference type="ChEBI" id="CHEBI:15378"/>
        <dbReference type="ChEBI" id="CHEBI:16526"/>
        <dbReference type="ChEBI" id="CHEBI:18005"/>
        <dbReference type="ChEBI" id="CHEBI:29934"/>
        <dbReference type="EC" id="4.2.1.51"/>
    </reaction>
</comment>
<dbReference type="OrthoDB" id="983542at2759"/>
<dbReference type="InterPro" id="IPR001086">
    <property type="entry name" value="Preph_deHydtase"/>
</dbReference>
<dbReference type="Gene3D" id="3.40.190.10">
    <property type="entry name" value="Periplasmic binding protein-like II"/>
    <property type="match status" value="2"/>
</dbReference>
<dbReference type="GO" id="GO:0004664">
    <property type="term" value="F:prephenate dehydratase activity"/>
    <property type="evidence" value="ECO:0007669"/>
    <property type="project" value="UniProtKB-EC"/>
</dbReference>
<dbReference type="PROSITE" id="PS51171">
    <property type="entry name" value="PREPHENATE_DEHYDR_3"/>
    <property type="match status" value="1"/>
</dbReference>
<evidence type="ECO:0000256" key="2">
    <source>
        <dbReference type="ARBA" id="ARBA00013147"/>
    </source>
</evidence>
<organism evidence="10 11">
    <name type="scientific">Neohortaea acidophila</name>
    <dbReference type="NCBI Taxonomy" id="245834"/>
    <lineage>
        <taxon>Eukaryota</taxon>
        <taxon>Fungi</taxon>
        <taxon>Dikarya</taxon>
        <taxon>Ascomycota</taxon>
        <taxon>Pezizomycotina</taxon>
        <taxon>Dothideomycetes</taxon>
        <taxon>Dothideomycetidae</taxon>
        <taxon>Mycosphaerellales</taxon>
        <taxon>Teratosphaeriaceae</taxon>
        <taxon>Neohortaea</taxon>
    </lineage>
</organism>
<evidence type="ECO:0000259" key="8">
    <source>
        <dbReference type="PROSITE" id="PS51171"/>
    </source>
</evidence>
<dbReference type="CDD" id="cd04905">
    <property type="entry name" value="ACT_CM-PDT"/>
    <property type="match status" value="1"/>
</dbReference>
<dbReference type="SUPFAM" id="SSF55021">
    <property type="entry name" value="ACT-like"/>
    <property type="match status" value="1"/>
</dbReference>
<evidence type="ECO:0000313" key="10">
    <source>
        <dbReference type="EMBL" id="KAF2484482.1"/>
    </source>
</evidence>
<keyword evidence="3" id="KW-0028">Amino-acid biosynthesis</keyword>
<dbReference type="CDD" id="cd13532">
    <property type="entry name" value="PBP2_PDT_like"/>
    <property type="match status" value="1"/>
</dbReference>
<reference evidence="10" key="1">
    <citation type="journal article" date="2020" name="Stud. Mycol.">
        <title>101 Dothideomycetes genomes: a test case for predicting lifestyles and emergence of pathogens.</title>
        <authorList>
            <person name="Haridas S."/>
            <person name="Albert R."/>
            <person name="Binder M."/>
            <person name="Bloem J."/>
            <person name="Labutti K."/>
            <person name="Salamov A."/>
            <person name="Andreopoulos B."/>
            <person name="Baker S."/>
            <person name="Barry K."/>
            <person name="Bills G."/>
            <person name="Bluhm B."/>
            <person name="Cannon C."/>
            <person name="Castanera R."/>
            <person name="Culley D."/>
            <person name="Daum C."/>
            <person name="Ezra D."/>
            <person name="Gonzalez J."/>
            <person name="Henrissat B."/>
            <person name="Kuo A."/>
            <person name="Liang C."/>
            <person name="Lipzen A."/>
            <person name="Lutzoni F."/>
            <person name="Magnuson J."/>
            <person name="Mondo S."/>
            <person name="Nolan M."/>
            <person name="Ohm R."/>
            <person name="Pangilinan J."/>
            <person name="Park H.-J."/>
            <person name="Ramirez L."/>
            <person name="Alfaro M."/>
            <person name="Sun H."/>
            <person name="Tritt A."/>
            <person name="Yoshinaga Y."/>
            <person name="Zwiers L.-H."/>
            <person name="Turgeon B."/>
            <person name="Goodwin S."/>
            <person name="Spatafora J."/>
            <person name="Crous P."/>
            <person name="Grigoriev I."/>
        </authorList>
    </citation>
    <scope>NUCLEOTIDE SEQUENCE</scope>
    <source>
        <strain evidence="10">CBS 113389</strain>
    </source>
</reference>
<keyword evidence="4" id="KW-0057">Aromatic amino acid biosynthesis</keyword>
<evidence type="ECO:0000256" key="5">
    <source>
        <dbReference type="ARBA" id="ARBA00023222"/>
    </source>
</evidence>
<evidence type="ECO:0000256" key="1">
    <source>
        <dbReference type="ARBA" id="ARBA00004741"/>
    </source>
</evidence>
<evidence type="ECO:0000313" key="11">
    <source>
        <dbReference type="Proteomes" id="UP000799767"/>
    </source>
</evidence>
<dbReference type="InterPro" id="IPR008242">
    <property type="entry name" value="Chor_mutase/pphenate_deHydtase"/>
</dbReference>
<evidence type="ECO:0000256" key="7">
    <source>
        <dbReference type="ARBA" id="ARBA00047848"/>
    </source>
</evidence>
<dbReference type="SUPFAM" id="SSF53850">
    <property type="entry name" value="Periplasmic binding protein-like II"/>
    <property type="match status" value="2"/>
</dbReference>
<keyword evidence="5" id="KW-0584">Phenylalanine biosynthesis</keyword>
<keyword evidence="6" id="KW-0456">Lyase</keyword>
<accession>A0A6A6PWS1</accession>
<name>A0A6A6PWS1_9PEZI</name>
<dbReference type="PANTHER" id="PTHR21022:SF19">
    <property type="entry name" value="PREPHENATE DEHYDRATASE-RELATED"/>
    <property type="match status" value="1"/>
</dbReference>
<dbReference type="InterPro" id="IPR045865">
    <property type="entry name" value="ACT-like_dom_sf"/>
</dbReference>
<evidence type="ECO:0000259" key="9">
    <source>
        <dbReference type="PROSITE" id="PS51671"/>
    </source>
</evidence>
<keyword evidence="11" id="KW-1185">Reference proteome</keyword>
<dbReference type="PROSITE" id="PS51671">
    <property type="entry name" value="ACT"/>
    <property type="match status" value="1"/>
</dbReference>
<evidence type="ECO:0000256" key="3">
    <source>
        <dbReference type="ARBA" id="ARBA00022605"/>
    </source>
</evidence>
<dbReference type="GO" id="GO:0005737">
    <property type="term" value="C:cytoplasm"/>
    <property type="evidence" value="ECO:0007669"/>
    <property type="project" value="TreeGrafter"/>
</dbReference>
<proteinExistence type="predicted"/>
<evidence type="ECO:0000256" key="6">
    <source>
        <dbReference type="ARBA" id="ARBA00023239"/>
    </source>
</evidence>
<evidence type="ECO:0000256" key="4">
    <source>
        <dbReference type="ARBA" id="ARBA00023141"/>
    </source>
</evidence>
<dbReference type="PANTHER" id="PTHR21022">
    <property type="entry name" value="PREPHENATE DEHYDRATASE P PROTEIN"/>
    <property type="match status" value="1"/>
</dbReference>
<feature type="domain" description="Prephenate dehydratase" evidence="8">
    <location>
        <begin position="10"/>
        <end position="243"/>
    </location>
</feature>
<comment type="pathway">
    <text evidence="1">Amino-acid biosynthesis; L-phenylalanine biosynthesis; phenylpyruvate from prephenate: step 1/1.</text>
</comment>
<dbReference type="Gene3D" id="3.30.70.260">
    <property type="match status" value="1"/>
</dbReference>
<dbReference type="UniPathway" id="UPA00121">
    <property type="reaction ID" value="UER00345"/>
</dbReference>
<dbReference type="InterPro" id="IPR002912">
    <property type="entry name" value="ACT_dom"/>
</dbReference>
<gene>
    <name evidence="10" type="ORF">BDY17DRAFT_129553</name>
</gene>
<dbReference type="RefSeq" id="XP_033591051.1">
    <property type="nucleotide sequence ID" value="XM_033729397.1"/>
</dbReference>
<dbReference type="Proteomes" id="UP000799767">
    <property type="component" value="Unassembled WGS sequence"/>
</dbReference>
<dbReference type="GO" id="GO:0009094">
    <property type="term" value="P:L-phenylalanine biosynthetic process"/>
    <property type="evidence" value="ECO:0007669"/>
    <property type="project" value="UniProtKB-UniPathway"/>
</dbReference>
<feature type="domain" description="ACT" evidence="9">
    <location>
        <begin position="278"/>
        <end position="357"/>
    </location>
</feature>
<sequence length="364" mass="39264">MDTAREKGNVVAFLGPKASYTHQATLQKFGDQNFHIVPMTSIDDVFAAVQAGSATHGVVPFENSSNGPVLFTLDLFADADKRHPDIVVEAEIYLPVHHCLVGQRAAKALHTAKATDAPSLSQVREDLDTSPVVSGAATPTQTAPQPARPRVQPLHSIKHIQHVHSHPQAWGQCKAFLTAYLKQAEKHDVSSTSRAAEIVATDSTGVSAAVSSKLAAELNGLDVLAEGIEDTQGNSTRFFVLRRRQDVEGHVNASSTEGVNGPVANAHDDQAQLFKSLISFTVDHAEPGALADSLAVFKKHGLNLTSINTRPSGARPWNYVFFVELMGRKRGDGDGGKVNVALDELGRVVKTYRWLGSWEKMTKD</sequence>
<dbReference type="EC" id="4.2.1.51" evidence="2"/>